<evidence type="ECO:0000256" key="5">
    <source>
        <dbReference type="ARBA" id="ARBA00022723"/>
    </source>
</evidence>
<dbReference type="Proteomes" id="UP000237684">
    <property type="component" value="Unassembled WGS sequence"/>
</dbReference>
<keyword evidence="7 8" id="KW-0694">RNA-binding</keyword>
<dbReference type="SUPFAM" id="SSF50249">
    <property type="entry name" value="Nucleic acid-binding proteins"/>
    <property type="match status" value="1"/>
</dbReference>
<dbReference type="InterPro" id="IPR036612">
    <property type="entry name" value="KH_dom_type_1_sf"/>
</dbReference>
<dbReference type="GO" id="GO:0000175">
    <property type="term" value="F:3'-5'-RNA exonuclease activity"/>
    <property type="evidence" value="ECO:0007669"/>
    <property type="project" value="TreeGrafter"/>
</dbReference>
<feature type="region of interest" description="Disordered" evidence="9">
    <location>
        <begin position="689"/>
        <end position="809"/>
    </location>
</feature>
<evidence type="ECO:0000256" key="6">
    <source>
        <dbReference type="ARBA" id="ARBA00022842"/>
    </source>
</evidence>
<dbReference type="InterPro" id="IPR004087">
    <property type="entry name" value="KH_dom"/>
</dbReference>
<dbReference type="HAMAP" id="MF_01595">
    <property type="entry name" value="PNPase"/>
    <property type="match status" value="1"/>
</dbReference>
<dbReference type="Pfam" id="PF00013">
    <property type="entry name" value="KH_1"/>
    <property type="match status" value="1"/>
</dbReference>
<feature type="compositionally biased region" description="Gly residues" evidence="9">
    <location>
        <begin position="781"/>
        <end position="809"/>
    </location>
</feature>
<accession>A0A2S8SWU0</accession>
<protein>
    <recommendedName>
        <fullName evidence="8">Polyribonucleotide nucleotidyltransferase</fullName>
        <ecNumber evidence="8">2.7.7.8</ecNumber>
    </recommendedName>
    <alternativeName>
        <fullName evidence="8">Polynucleotide phosphorylase</fullName>
        <shortName evidence="8">PNPase</shortName>
    </alternativeName>
</protein>
<evidence type="ECO:0000313" key="11">
    <source>
        <dbReference type="EMBL" id="PQV65261.1"/>
    </source>
</evidence>
<proteinExistence type="inferred from homology"/>
<dbReference type="InterPro" id="IPR012340">
    <property type="entry name" value="NA-bd_OB-fold"/>
</dbReference>
<dbReference type="PIRSF" id="PIRSF005499">
    <property type="entry name" value="PNPase"/>
    <property type="match status" value="1"/>
</dbReference>
<dbReference type="GO" id="GO:0005829">
    <property type="term" value="C:cytosol"/>
    <property type="evidence" value="ECO:0007669"/>
    <property type="project" value="UniProtKB-ARBA"/>
</dbReference>
<dbReference type="PROSITE" id="PS50126">
    <property type="entry name" value="S1"/>
    <property type="match status" value="1"/>
</dbReference>
<evidence type="ECO:0000256" key="3">
    <source>
        <dbReference type="ARBA" id="ARBA00022679"/>
    </source>
</evidence>
<dbReference type="Pfam" id="PF00575">
    <property type="entry name" value="S1"/>
    <property type="match status" value="1"/>
</dbReference>
<dbReference type="PROSITE" id="PS50084">
    <property type="entry name" value="KH_TYPE_1"/>
    <property type="match status" value="1"/>
</dbReference>
<dbReference type="Gene3D" id="3.30.230.70">
    <property type="entry name" value="GHMP Kinase, N-terminal domain"/>
    <property type="match status" value="2"/>
</dbReference>
<organism evidence="11 12">
    <name type="scientific">Abditibacterium utsteinense</name>
    <dbReference type="NCBI Taxonomy" id="1960156"/>
    <lineage>
        <taxon>Bacteria</taxon>
        <taxon>Pseudomonadati</taxon>
        <taxon>Abditibacteriota</taxon>
        <taxon>Abditibacteriia</taxon>
        <taxon>Abditibacteriales</taxon>
        <taxon>Abditibacteriaceae</taxon>
        <taxon>Abditibacterium</taxon>
    </lineage>
</organism>
<dbReference type="SUPFAM" id="SSF54211">
    <property type="entry name" value="Ribosomal protein S5 domain 2-like"/>
    <property type="match status" value="2"/>
</dbReference>
<keyword evidence="5 8" id="KW-0479">Metal-binding</keyword>
<dbReference type="InterPro" id="IPR015848">
    <property type="entry name" value="PNPase_PH_RNA-bd_bac/org-type"/>
</dbReference>
<dbReference type="InterPro" id="IPR020568">
    <property type="entry name" value="Ribosomal_Su5_D2-typ_SF"/>
</dbReference>
<evidence type="ECO:0000256" key="1">
    <source>
        <dbReference type="ARBA" id="ARBA00007404"/>
    </source>
</evidence>
<dbReference type="EMBL" id="NIGF01000002">
    <property type="protein sequence ID" value="PQV65261.1"/>
    <property type="molecule type" value="Genomic_DNA"/>
</dbReference>
<evidence type="ECO:0000256" key="4">
    <source>
        <dbReference type="ARBA" id="ARBA00022695"/>
    </source>
</evidence>
<dbReference type="AlphaFoldDB" id="A0A2S8SWU0"/>
<dbReference type="Gene3D" id="2.40.50.140">
    <property type="entry name" value="Nucleic acid-binding proteins"/>
    <property type="match status" value="1"/>
</dbReference>
<dbReference type="FunFam" id="3.30.230.70:FF:000002">
    <property type="entry name" value="Polyribonucleotide nucleotidyltransferase"/>
    <property type="match status" value="1"/>
</dbReference>
<dbReference type="NCBIfam" id="NF008805">
    <property type="entry name" value="PRK11824.1"/>
    <property type="match status" value="1"/>
</dbReference>
<dbReference type="InParanoid" id="A0A2S8SWU0"/>
<dbReference type="GO" id="GO:0006396">
    <property type="term" value="P:RNA processing"/>
    <property type="evidence" value="ECO:0007669"/>
    <property type="project" value="InterPro"/>
</dbReference>
<evidence type="ECO:0000256" key="8">
    <source>
        <dbReference type="HAMAP-Rule" id="MF_01595"/>
    </source>
</evidence>
<gene>
    <name evidence="8" type="primary">pnp</name>
    <name evidence="11" type="ORF">B1R32_102270</name>
</gene>
<dbReference type="CDD" id="cd11363">
    <property type="entry name" value="RNase_PH_PNPase_1"/>
    <property type="match status" value="1"/>
</dbReference>
<dbReference type="SUPFAM" id="SSF54791">
    <property type="entry name" value="Eukaryotic type KH-domain (KH-domain type I)"/>
    <property type="match status" value="1"/>
</dbReference>
<keyword evidence="6 8" id="KW-0460">Magnesium</keyword>
<evidence type="ECO:0000313" key="12">
    <source>
        <dbReference type="Proteomes" id="UP000237684"/>
    </source>
</evidence>
<dbReference type="SUPFAM" id="SSF55666">
    <property type="entry name" value="Ribonuclease PH domain 2-like"/>
    <property type="match status" value="2"/>
</dbReference>
<dbReference type="GO" id="GO:0000287">
    <property type="term" value="F:magnesium ion binding"/>
    <property type="evidence" value="ECO:0007669"/>
    <property type="project" value="UniProtKB-UniRule"/>
</dbReference>
<dbReference type="NCBIfam" id="TIGR03591">
    <property type="entry name" value="polynuc_phos"/>
    <property type="match status" value="1"/>
</dbReference>
<dbReference type="FunFam" id="3.30.1370.10:FF:000001">
    <property type="entry name" value="Polyribonucleotide nucleotidyltransferase"/>
    <property type="match status" value="1"/>
</dbReference>
<dbReference type="InterPro" id="IPR012162">
    <property type="entry name" value="PNPase"/>
</dbReference>
<comment type="caution">
    <text evidence="11">The sequence shown here is derived from an EMBL/GenBank/DDBJ whole genome shotgun (WGS) entry which is preliminary data.</text>
</comment>
<feature type="compositionally biased region" description="Basic and acidic residues" evidence="9">
    <location>
        <begin position="700"/>
        <end position="720"/>
    </location>
</feature>
<sequence length="809" mass="86395">MAIQTQGVSLEWGGRTLSIETGLFAGQANGSVTVQYGDTVVLVTATMAREPRPGMEFFPLTVDYEERMYAAGKMPGSRFVRRETRPGEDAILNSRLIDRSIRPQFPKGALNDVQIVVTTLAYDGENEVDIVGLIGASAALHISNIPFEGPIAGVKIGIVDGDFVINPTHEQVENGAMELVVAARKEGICMIEAGAKQVPEEQMIEAHELAFRLIAPVLALQDELREKVGKAKTEMKISKIPDSVTSALQEKYGAQFKAALLTPVKGERNENVEALKSLAKAELSESLGDDAKYLGSAFEKLAEKLTRASILEDGVRPDGRKIGDLRELTAKVSLLPRTHGTGLFSRGETQVLTIATLGSPGDEKIIDGLDDEEKRRYLHHYNFPPYSVGEARPMRGPGRREIGHGALAEKALVPVLPAQKDFPYTLRCVSEVLSSNGSTSMASVCGSTLALMDAGVPILAPVAGISIGLVKEEGDKYTLLTDIAGIEDFYGDMDFKVAGTKEGITAIQLDTKAKYLSMEMIPHIFSQAYDARLKILEVLNGAIQTPRAELSQYAPRILTVNIPVERIGEVIGPGGKMIRSIVERTGAKIDIEDDGTVFISSLKAEGGEMAAKIISDMTREIEIGEEYTGTVTRLMNFGAFVEILPGKEGLIRISDLSWEYVPSVEDVLKVGDEVKVVVNEIDDQNRVNLSRKALMPKPEGYQERAPRGEGGGDRGPRREGGNGGEGGGQREGGENRGPRPEGGGEGRGPRPEGGGGNRGPRREGGGGGGFGGNRGPRREGGGGGSNREGGGNSGGPRGGMGGFGGPRQQ</sequence>
<dbReference type="InterPro" id="IPR004088">
    <property type="entry name" value="KH_dom_type_1"/>
</dbReference>
<keyword evidence="3 8" id="KW-0808">Transferase</keyword>
<reference evidence="11 12" key="1">
    <citation type="journal article" date="2018" name="Syst. Appl. Microbiol.">
        <title>Abditibacterium utsteinense sp. nov., the first cultivated member of candidate phylum FBP, isolated from ice-free Antarctic soil samples.</title>
        <authorList>
            <person name="Tahon G."/>
            <person name="Tytgat B."/>
            <person name="Lebbe L."/>
            <person name="Carlier A."/>
            <person name="Willems A."/>
        </authorList>
    </citation>
    <scope>NUCLEOTIDE SEQUENCE [LARGE SCALE GENOMIC DNA]</scope>
    <source>
        <strain evidence="11 12">LMG 29911</strain>
    </source>
</reference>
<dbReference type="CDD" id="cd04472">
    <property type="entry name" value="S1_PNPase"/>
    <property type="match status" value="1"/>
</dbReference>
<evidence type="ECO:0000256" key="7">
    <source>
        <dbReference type="ARBA" id="ARBA00022884"/>
    </source>
</evidence>
<keyword evidence="2 8" id="KW-0963">Cytoplasm</keyword>
<comment type="cofactor">
    <cofactor evidence="8">
        <name>Mg(2+)</name>
        <dbReference type="ChEBI" id="CHEBI:18420"/>
    </cofactor>
</comment>
<dbReference type="CDD" id="cd11364">
    <property type="entry name" value="RNase_PH_PNPase_2"/>
    <property type="match status" value="1"/>
</dbReference>
<comment type="catalytic activity">
    <reaction evidence="8">
        <text>RNA(n+1) + phosphate = RNA(n) + a ribonucleoside 5'-diphosphate</text>
        <dbReference type="Rhea" id="RHEA:22096"/>
        <dbReference type="Rhea" id="RHEA-COMP:14527"/>
        <dbReference type="Rhea" id="RHEA-COMP:17342"/>
        <dbReference type="ChEBI" id="CHEBI:43474"/>
        <dbReference type="ChEBI" id="CHEBI:57930"/>
        <dbReference type="ChEBI" id="CHEBI:140395"/>
        <dbReference type="EC" id="2.7.7.8"/>
    </reaction>
</comment>
<dbReference type="InterPro" id="IPR001247">
    <property type="entry name" value="ExoRNase_PH_dom1"/>
</dbReference>
<feature type="compositionally biased region" description="Gly residues" evidence="9">
    <location>
        <begin position="721"/>
        <end position="730"/>
    </location>
</feature>
<dbReference type="FunCoup" id="A0A2S8SWU0">
    <property type="interactions" value="463"/>
</dbReference>
<dbReference type="Pfam" id="PF01138">
    <property type="entry name" value="RNase_PH"/>
    <property type="match status" value="2"/>
</dbReference>
<dbReference type="InterPro" id="IPR036345">
    <property type="entry name" value="ExoRNase_PH_dom2_sf"/>
</dbReference>
<evidence type="ECO:0000256" key="2">
    <source>
        <dbReference type="ARBA" id="ARBA00022490"/>
    </source>
</evidence>
<feature type="compositionally biased region" description="Gly residues" evidence="9">
    <location>
        <begin position="765"/>
        <end position="774"/>
    </location>
</feature>
<dbReference type="Pfam" id="PF03725">
    <property type="entry name" value="RNase_PH_C"/>
    <property type="match status" value="1"/>
</dbReference>
<dbReference type="CDD" id="cd02393">
    <property type="entry name" value="KH-I_PNPase"/>
    <property type="match status" value="1"/>
</dbReference>
<dbReference type="InterPro" id="IPR015847">
    <property type="entry name" value="ExoRNase_PH_dom2"/>
</dbReference>
<comment type="function">
    <text evidence="8">Involved in mRNA degradation. Catalyzes the phosphorolysis of single-stranded polyribonucleotides processively in the 3'- to 5'-direction.</text>
</comment>
<dbReference type="SMART" id="SM00322">
    <property type="entry name" value="KH"/>
    <property type="match status" value="1"/>
</dbReference>
<dbReference type="OrthoDB" id="9804305at2"/>
<comment type="subcellular location">
    <subcellularLocation>
        <location evidence="8">Cytoplasm</location>
    </subcellularLocation>
</comment>
<dbReference type="PANTHER" id="PTHR11252:SF0">
    <property type="entry name" value="POLYRIBONUCLEOTIDE NUCLEOTIDYLTRANSFERASE 1, MITOCHONDRIAL"/>
    <property type="match status" value="1"/>
</dbReference>
<dbReference type="GO" id="GO:0006402">
    <property type="term" value="P:mRNA catabolic process"/>
    <property type="evidence" value="ECO:0007669"/>
    <property type="project" value="UniProtKB-UniRule"/>
</dbReference>
<dbReference type="InterPro" id="IPR003029">
    <property type="entry name" value="S1_domain"/>
</dbReference>
<feature type="domain" description="S1 motif" evidence="10">
    <location>
        <begin position="624"/>
        <end position="692"/>
    </location>
</feature>
<dbReference type="Gene3D" id="3.30.1370.10">
    <property type="entry name" value="K Homology domain, type 1"/>
    <property type="match status" value="1"/>
</dbReference>
<keyword evidence="12" id="KW-1185">Reference proteome</keyword>
<dbReference type="RefSeq" id="WP_105482593.1">
    <property type="nucleotide sequence ID" value="NZ_NIGF01000002.1"/>
</dbReference>
<name>A0A2S8SWU0_9BACT</name>
<comment type="similarity">
    <text evidence="1 8">Belongs to the polyribonucleotide nucleotidyltransferase family.</text>
</comment>
<evidence type="ECO:0000259" key="10">
    <source>
        <dbReference type="PROSITE" id="PS50126"/>
    </source>
</evidence>
<keyword evidence="4 8" id="KW-0548">Nucleotidyltransferase</keyword>
<dbReference type="FunFam" id="3.30.230.70:FF:000001">
    <property type="entry name" value="Polyribonucleotide nucleotidyltransferase"/>
    <property type="match status" value="1"/>
</dbReference>
<dbReference type="SMART" id="SM00316">
    <property type="entry name" value="S1"/>
    <property type="match status" value="1"/>
</dbReference>
<feature type="binding site" evidence="8">
    <location>
        <position position="488"/>
    </location>
    <ligand>
        <name>Mg(2+)</name>
        <dbReference type="ChEBI" id="CHEBI:18420"/>
    </ligand>
</feature>
<dbReference type="Pfam" id="PF03726">
    <property type="entry name" value="PNPase"/>
    <property type="match status" value="1"/>
</dbReference>
<dbReference type="PANTHER" id="PTHR11252">
    <property type="entry name" value="POLYRIBONUCLEOTIDE NUCLEOTIDYLTRANSFERASE"/>
    <property type="match status" value="1"/>
</dbReference>
<feature type="binding site" evidence="8">
    <location>
        <position position="494"/>
    </location>
    <ligand>
        <name>Mg(2+)</name>
        <dbReference type="ChEBI" id="CHEBI:18420"/>
    </ligand>
</feature>
<dbReference type="InterPro" id="IPR027408">
    <property type="entry name" value="PNPase/RNase_PH_dom_sf"/>
</dbReference>
<dbReference type="GO" id="GO:0004654">
    <property type="term" value="F:polyribonucleotide nucleotidyltransferase activity"/>
    <property type="evidence" value="ECO:0007669"/>
    <property type="project" value="UniProtKB-UniRule"/>
</dbReference>
<evidence type="ECO:0000256" key="9">
    <source>
        <dbReference type="SAM" id="MobiDB-lite"/>
    </source>
</evidence>
<feature type="compositionally biased region" description="Basic and acidic residues" evidence="9">
    <location>
        <begin position="731"/>
        <end position="750"/>
    </location>
</feature>
<dbReference type="EC" id="2.7.7.8" evidence="8"/>
<dbReference type="GO" id="GO:0003723">
    <property type="term" value="F:RNA binding"/>
    <property type="evidence" value="ECO:0007669"/>
    <property type="project" value="UniProtKB-UniRule"/>
</dbReference>